<feature type="non-terminal residue" evidence="2">
    <location>
        <position position="284"/>
    </location>
</feature>
<gene>
    <name evidence="2" type="ORF">LTR16_003609</name>
</gene>
<evidence type="ECO:0000313" key="3">
    <source>
        <dbReference type="Proteomes" id="UP001357485"/>
    </source>
</evidence>
<feature type="compositionally biased region" description="Polar residues" evidence="1">
    <location>
        <begin position="124"/>
        <end position="159"/>
    </location>
</feature>
<reference evidence="2 3" key="1">
    <citation type="submission" date="2023-08" db="EMBL/GenBank/DDBJ databases">
        <title>Black Yeasts Isolated from many extreme environments.</title>
        <authorList>
            <person name="Coleine C."/>
            <person name="Stajich J.E."/>
            <person name="Selbmann L."/>
        </authorList>
    </citation>
    <scope>NUCLEOTIDE SEQUENCE [LARGE SCALE GENOMIC DNA]</scope>
    <source>
        <strain evidence="2 3">CCFEE 536</strain>
    </source>
</reference>
<protein>
    <submittedName>
        <fullName evidence="2">Uncharacterized protein</fullName>
    </submittedName>
</protein>
<feature type="compositionally biased region" description="Polar residues" evidence="1">
    <location>
        <begin position="216"/>
        <end position="231"/>
    </location>
</feature>
<feature type="compositionally biased region" description="Polar residues" evidence="1">
    <location>
        <begin position="76"/>
        <end position="108"/>
    </location>
</feature>
<proteinExistence type="predicted"/>
<feature type="compositionally biased region" description="Acidic residues" evidence="1">
    <location>
        <begin position="35"/>
        <end position="75"/>
    </location>
</feature>
<sequence>MTTRDNTRQNTRQNSVILEPLRPASEHPETQPQGEAEEKEEVEEKDEEEDDEEEDDDDDDAEDDEDDDGDEEVENSDSSSLHRGHSRPSNPTSSTLPRSSHSATAPQRSLSSSYHSSRPPDAETITTRLLQQPHNAPPKTSTISAAASLAHSQGSTLTEASGGRDLVSRFISSGDGDSKDGTPRDGGYLPPKTNSGKENAELDARKRNKSAPNVAYANSLSHSRCSSAQSNGTGGTITGTTTPSYQFRTQQKLELQRQSSTIQPSQHIPAVLPRTPYHFTGATG</sequence>
<dbReference type="EMBL" id="JAVRRA010025014">
    <property type="protein sequence ID" value="KAK5124097.1"/>
    <property type="molecule type" value="Genomic_DNA"/>
</dbReference>
<feature type="compositionally biased region" description="Polar residues" evidence="1">
    <location>
        <begin position="243"/>
        <end position="266"/>
    </location>
</feature>
<keyword evidence="3" id="KW-1185">Reference proteome</keyword>
<organism evidence="2 3">
    <name type="scientific">Cryomyces antarcticus</name>
    <dbReference type="NCBI Taxonomy" id="329879"/>
    <lineage>
        <taxon>Eukaryota</taxon>
        <taxon>Fungi</taxon>
        <taxon>Dikarya</taxon>
        <taxon>Ascomycota</taxon>
        <taxon>Pezizomycotina</taxon>
        <taxon>Dothideomycetes</taxon>
        <taxon>Dothideomycetes incertae sedis</taxon>
        <taxon>Cryomyces</taxon>
    </lineage>
</organism>
<evidence type="ECO:0000256" key="1">
    <source>
        <dbReference type="SAM" id="MobiDB-lite"/>
    </source>
</evidence>
<evidence type="ECO:0000313" key="2">
    <source>
        <dbReference type="EMBL" id="KAK5124097.1"/>
    </source>
</evidence>
<comment type="caution">
    <text evidence="2">The sequence shown here is derived from an EMBL/GenBank/DDBJ whole genome shotgun (WGS) entry which is preliminary data.</text>
</comment>
<feature type="compositionally biased region" description="Low complexity" evidence="1">
    <location>
        <begin position="1"/>
        <end position="14"/>
    </location>
</feature>
<feature type="region of interest" description="Disordered" evidence="1">
    <location>
        <begin position="1"/>
        <end position="284"/>
    </location>
</feature>
<accession>A0ABR0KTU1</accession>
<name>A0ABR0KTU1_9PEZI</name>
<dbReference type="Proteomes" id="UP001357485">
    <property type="component" value="Unassembled WGS sequence"/>
</dbReference>